<organism evidence="2 3">
    <name type="scientific">Ceratodon purpureus</name>
    <name type="common">Fire moss</name>
    <name type="synonym">Dicranum purpureum</name>
    <dbReference type="NCBI Taxonomy" id="3225"/>
    <lineage>
        <taxon>Eukaryota</taxon>
        <taxon>Viridiplantae</taxon>
        <taxon>Streptophyta</taxon>
        <taxon>Embryophyta</taxon>
        <taxon>Bryophyta</taxon>
        <taxon>Bryophytina</taxon>
        <taxon>Bryopsida</taxon>
        <taxon>Dicranidae</taxon>
        <taxon>Pseudoditrichales</taxon>
        <taxon>Ditrichaceae</taxon>
        <taxon>Ceratodon</taxon>
    </lineage>
</organism>
<evidence type="ECO:0000259" key="1">
    <source>
        <dbReference type="Pfam" id="PF00248"/>
    </source>
</evidence>
<dbReference type="InterPro" id="IPR023210">
    <property type="entry name" value="NADP_OxRdtase_dom"/>
</dbReference>
<accession>A0A8T0IE39</accession>
<keyword evidence="3" id="KW-1185">Reference proteome</keyword>
<dbReference type="Gene3D" id="3.20.20.100">
    <property type="entry name" value="NADP-dependent oxidoreductase domain"/>
    <property type="match status" value="1"/>
</dbReference>
<feature type="domain" description="NADP-dependent oxidoreductase" evidence="1">
    <location>
        <begin position="52"/>
        <end position="315"/>
    </location>
</feature>
<dbReference type="InterPro" id="IPR053135">
    <property type="entry name" value="AKR2_Oxidoreductase"/>
</dbReference>
<protein>
    <recommendedName>
        <fullName evidence="1">NADP-dependent oxidoreductase domain-containing protein</fullName>
    </recommendedName>
</protein>
<proteinExistence type="predicted"/>
<comment type="caution">
    <text evidence="2">The sequence shown here is derived from an EMBL/GenBank/DDBJ whole genome shotgun (WGS) entry which is preliminary data.</text>
</comment>
<dbReference type="InterPro" id="IPR036812">
    <property type="entry name" value="NAD(P)_OxRdtase_dom_sf"/>
</dbReference>
<dbReference type="OrthoDB" id="48988at2759"/>
<dbReference type="SUPFAM" id="SSF51430">
    <property type="entry name" value="NAD(P)-linked oxidoreductase"/>
    <property type="match status" value="1"/>
</dbReference>
<evidence type="ECO:0000313" key="3">
    <source>
        <dbReference type="Proteomes" id="UP000822688"/>
    </source>
</evidence>
<gene>
    <name evidence="2" type="ORF">KC19_4G237900</name>
</gene>
<dbReference type="CDD" id="cd19099">
    <property type="entry name" value="AKR_unchar"/>
    <property type="match status" value="1"/>
</dbReference>
<dbReference type="Proteomes" id="UP000822688">
    <property type="component" value="Chromosome 4"/>
</dbReference>
<dbReference type="AlphaFoldDB" id="A0A8T0IE39"/>
<evidence type="ECO:0000313" key="2">
    <source>
        <dbReference type="EMBL" id="KAG0581265.1"/>
    </source>
</evidence>
<name>A0A8T0IE39_CERPU</name>
<reference evidence="2" key="1">
    <citation type="submission" date="2020-06" db="EMBL/GenBank/DDBJ databases">
        <title>WGS assembly of Ceratodon purpureus strain R40.</title>
        <authorList>
            <person name="Carey S.B."/>
            <person name="Jenkins J."/>
            <person name="Shu S."/>
            <person name="Lovell J.T."/>
            <person name="Sreedasyam A."/>
            <person name="Maumus F."/>
            <person name="Tiley G.P."/>
            <person name="Fernandez-Pozo N."/>
            <person name="Barry K."/>
            <person name="Chen C."/>
            <person name="Wang M."/>
            <person name="Lipzen A."/>
            <person name="Daum C."/>
            <person name="Saski C.A."/>
            <person name="Payton A.C."/>
            <person name="Mcbreen J.C."/>
            <person name="Conrad R.E."/>
            <person name="Kollar L.M."/>
            <person name="Olsson S."/>
            <person name="Huttunen S."/>
            <person name="Landis J.B."/>
            <person name="Wickett N.J."/>
            <person name="Johnson M.G."/>
            <person name="Rensing S.A."/>
            <person name="Grimwood J."/>
            <person name="Schmutz J."/>
            <person name="Mcdaniel S.F."/>
        </authorList>
    </citation>
    <scope>NUCLEOTIDE SEQUENCE</scope>
    <source>
        <strain evidence="2">R40</strain>
    </source>
</reference>
<dbReference type="Pfam" id="PF00248">
    <property type="entry name" value="Aldo_ket_red"/>
    <property type="match status" value="1"/>
</dbReference>
<dbReference type="EMBL" id="CM026424">
    <property type="protein sequence ID" value="KAG0581265.1"/>
    <property type="molecule type" value="Genomic_DNA"/>
</dbReference>
<dbReference type="PANTHER" id="PTHR43312">
    <property type="entry name" value="D-THREO-ALDOSE 1-DEHYDROGENASE"/>
    <property type="match status" value="1"/>
</dbReference>
<dbReference type="PANTHER" id="PTHR43312:SF1">
    <property type="entry name" value="NADP-DEPENDENT OXIDOREDUCTASE DOMAIN-CONTAINING PROTEIN"/>
    <property type="match status" value="1"/>
</dbReference>
<sequence>MLRGMASLVPGRADAAGTAQHAQKIASRCGKGHFRILPTQTEAAGDLTVSSLGVGTYLGPETDAADNEYVEAMTKALSLGINVLDTAVNYRGTRSELAVGRAITEGIKQGFITREQVVVCTKGGYLTFGTERPADPRRWIQETYVKSGLFKWEDFIAGCHCMTPAYIKNQLDRSRENLGLETVDVYYIHNPETQLSEIPRETFITRIRDAFGALEEACAEGKVTVYGTATWNGFRQPPEKRGHLSLEELVAAAREAGGDGHHFRVVQLPYNLSLQDAATLNSQVVKGKRMSLLSAAQKLGISVVASASLMQASLCKGLAEETRKSFAELGTNATDAQCALQFVRTTPGILTGLAGMRTLSHVEENAGIIPCPAVPLSGSIA</sequence>